<name>A0AAW3ZTS4_9GAMM</name>
<dbReference type="InterPro" id="IPR050595">
    <property type="entry name" value="Bact_response_regulator"/>
</dbReference>
<dbReference type="EMBL" id="JACYTR010000064">
    <property type="protein sequence ID" value="MBD8527767.1"/>
    <property type="molecule type" value="Genomic_DNA"/>
</dbReference>
<dbReference type="InterPro" id="IPR011006">
    <property type="entry name" value="CheY-like_superfamily"/>
</dbReference>
<evidence type="ECO:0000313" key="5">
    <source>
        <dbReference type="Proteomes" id="UP000613768"/>
    </source>
</evidence>
<dbReference type="PROSITE" id="PS50110">
    <property type="entry name" value="RESPONSE_REGULATORY"/>
    <property type="match status" value="1"/>
</dbReference>
<reference evidence="4 5" key="1">
    <citation type="submission" date="2020-09" db="EMBL/GenBank/DDBJ databases">
        <title>Pseudoxanthomonas sp. CAU 1598 isolated from sand of Yaerae Beach.</title>
        <authorList>
            <person name="Kim W."/>
        </authorList>
    </citation>
    <scope>NUCLEOTIDE SEQUENCE [LARGE SCALE GENOMIC DNA]</scope>
    <source>
        <strain evidence="4 5">CAU 1598</strain>
    </source>
</reference>
<evidence type="ECO:0000313" key="4">
    <source>
        <dbReference type="EMBL" id="MBD8527767.1"/>
    </source>
</evidence>
<keyword evidence="1 2" id="KW-0597">Phosphoprotein</keyword>
<organism evidence="4 5">
    <name type="scientific">Pseudomarimonas arenosa</name>
    <dbReference type="NCBI Taxonomy" id="2774145"/>
    <lineage>
        <taxon>Bacteria</taxon>
        <taxon>Pseudomonadati</taxon>
        <taxon>Pseudomonadota</taxon>
        <taxon>Gammaproteobacteria</taxon>
        <taxon>Lysobacterales</taxon>
        <taxon>Lysobacteraceae</taxon>
        <taxon>Pseudomarimonas</taxon>
    </lineage>
</organism>
<feature type="modified residue" description="4-aspartylphosphate" evidence="2">
    <location>
        <position position="53"/>
    </location>
</feature>
<dbReference type="RefSeq" id="WP_192031189.1">
    <property type="nucleotide sequence ID" value="NZ_JACYTR010000064.1"/>
</dbReference>
<dbReference type="PANTHER" id="PTHR44591:SF3">
    <property type="entry name" value="RESPONSE REGULATORY DOMAIN-CONTAINING PROTEIN"/>
    <property type="match status" value="1"/>
</dbReference>
<feature type="domain" description="Response regulatory" evidence="3">
    <location>
        <begin position="4"/>
        <end position="120"/>
    </location>
</feature>
<evidence type="ECO:0000256" key="1">
    <source>
        <dbReference type="ARBA" id="ARBA00022553"/>
    </source>
</evidence>
<gene>
    <name evidence="4" type="ORF">IFO71_18630</name>
</gene>
<dbReference type="PANTHER" id="PTHR44591">
    <property type="entry name" value="STRESS RESPONSE REGULATOR PROTEIN 1"/>
    <property type="match status" value="1"/>
</dbReference>
<proteinExistence type="predicted"/>
<dbReference type="Pfam" id="PF00072">
    <property type="entry name" value="Response_reg"/>
    <property type="match status" value="1"/>
</dbReference>
<comment type="caution">
    <text evidence="4">The sequence shown here is derived from an EMBL/GenBank/DDBJ whole genome shotgun (WGS) entry which is preliminary data.</text>
</comment>
<dbReference type="InterPro" id="IPR001789">
    <property type="entry name" value="Sig_transdc_resp-reg_receiver"/>
</dbReference>
<dbReference type="SMART" id="SM00448">
    <property type="entry name" value="REC"/>
    <property type="match status" value="1"/>
</dbReference>
<dbReference type="Gene3D" id="3.40.50.2300">
    <property type="match status" value="1"/>
</dbReference>
<evidence type="ECO:0000259" key="3">
    <source>
        <dbReference type="PROSITE" id="PS50110"/>
    </source>
</evidence>
<evidence type="ECO:0000256" key="2">
    <source>
        <dbReference type="PROSITE-ProRule" id="PRU00169"/>
    </source>
</evidence>
<dbReference type="GO" id="GO:0000160">
    <property type="term" value="P:phosphorelay signal transduction system"/>
    <property type="evidence" value="ECO:0007669"/>
    <property type="project" value="InterPro"/>
</dbReference>
<accession>A0AAW3ZTS4</accession>
<dbReference type="AlphaFoldDB" id="A0AAW3ZTS4"/>
<protein>
    <submittedName>
        <fullName evidence="4">Response regulator</fullName>
    </submittedName>
</protein>
<sequence length="125" mass="14084">MSERVLIIEDNPDNLELLRYLLQAFGYQTLCAEDGLRGVQLAREALPDLVLCDLQMPGIDGLEVARRLRAQPQTRHLPMVAVTAFARGEDRERALQAGFDHYMSKPIEPEQFLALVAQILRPTGQ</sequence>
<dbReference type="Proteomes" id="UP000613768">
    <property type="component" value="Unassembled WGS sequence"/>
</dbReference>
<keyword evidence="5" id="KW-1185">Reference proteome</keyword>
<dbReference type="SUPFAM" id="SSF52172">
    <property type="entry name" value="CheY-like"/>
    <property type="match status" value="1"/>
</dbReference>